<dbReference type="InterPro" id="IPR005119">
    <property type="entry name" value="LysR_subst-bd"/>
</dbReference>
<evidence type="ECO:0000256" key="3">
    <source>
        <dbReference type="ARBA" id="ARBA00023125"/>
    </source>
</evidence>
<gene>
    <name evidence="6" type="ORF">SAE02_24590</name>
</gene>
<dbReference type="Proteomes" id="UP000321523">
    <property type="component" value="Unassembled WGS sequence"/>
</dbReference>
<dbReference type="InterPro" id="IPR036388">
    <property type="entry name" value="WH-like_DNA-bd_sf"/>
</dbReference>
<dbReference type="GO" id="GO:0003700">
    <property type="term" value="F:DNA-binding transcription factor activity"/>
    <property type="evidence" value="ECO:0007669"/>
    <property type="project" value="InterPro"/>
</dbReference>
<dbReference type="SUPFAM" id="SSF46785">
    <property type="entry name" value="Winged helix' DNA-binding domain"/>
    <property type="match status" value="1"/>
</dbReference>
<dbReference type="SUPFAM" id="SSF53850">
    <property type="entry name" value="Periplasmic binding protein-like II"/>
    <property type="match status" value="1"/>
</dbReference>
<accession>A0A512DPA6</accession>
<evidence type="ECO:0000256" key="1">
    <source>
        <dbReference type="ARBA" id="ARBA00009437"/>
    </source>
</evidence>
<evidence type="ECO:0000256" key="2">
    <source>
        <dbReference type="ARBA" id="ARBA00023015"/>
    </source>
</evidence>
<dbReference type="Gene3D" id="3.40.190.290">
    <property type="match status" value="1"/>
</dbReference>
<dbReference type="InterPro" id="IPR050950">
    <property type="entry name" value="HTH-type_LysR_regulators"/>
</dbReference>
<dbReference type="AlphaFoldDB" id="A0A512DPA6"/>
<feature type="domain" description="HTH lysR-type" evidence="5">
    <location>
        <begin position="1"/>
        <end position="59"/>
    </location>
</feature>
<sequence>MRHMRIWRYVEEAARFGSLRKAAEHLNVTPSALQRRIQDVEEDLGAAIFERSAQGIRLTAAGESFIRWVRTQAADLDRVRSHIEDLSGLRRGHVRIACSQALVNYFLPTEISAFRARFPLVSFQITVVDQGSALRMLREFETDLAIIFSPRKTAEFQPLMTLGQRIVAIVAAGHPLADKKVVRLRDCAQYPIALPDGSFGTRAILDDLLAVSSTKLSVELEANSFEMLRNLARSGNVVTFQIEIGAPVVETDPGLVVLPLSDIDLAHGPLVLGQQRGRTLPVATAKFAEQLARRLDETRRTPQVSEPG</sequence>
<keyword evidence="7" id="KW-1185">Reference proteome</keyword>
<dbReference type="EMBL" id="BJYZ01000009">
    <property type="protein sequence ID" value="GEO38311.1"/>
    <property type="molecule type" value="Genomic_DNA"/>
</dbReference>
<dbReference type="PROSITE" id="PS50931">
    <property type="entry name" value="HTH_LYSR"/>
    <property type="match status" value="1"/>
</dbReference>
<comment type="caution">
    <text evidence="6">The sequence shown here is derived from an EMBL/GenBank/DDBJ whole genome shotgun (WGS) entry which is preliminary data.</text>
</comment>
<dbReference type="PANTHER" id="PTHR30419">
    <property type="entry name" value="HTH-TYPE TRANSCRIPTIONAL REGULATOR YBHD"/>
    <property type="match status" value="1"/>
</dbReference>
<evidence type="ECO:0000256" key="4">
    <source>
        <dbReference type="ARBA" id="ARBA00023163"/>
    </source>
</evidence>
<dbReference type="GO" id="GO:0005829">
    <property type="term" value="C:cytosol"/>
    <property type="evidence" value="ECO:0007669"/>
    <property type="project" value="TreeGrafter"/>
</dbReference>
<dbReference type="InterPro" id="IPR000847">
    <property type="entry name" value="LysR_HTH_N"/>
</dbReference>
<reference evidence="6 7" key="1">
    <citation type="submission" date="2019-07" db="EMBL/GenBank/DDBJ databases">
        <title>Whole genome shotgun sequence of Skermanella aerolata NBRC 106429.</title>
        <authorList>
            <person name="Hosoyama A."/>
            <person name="Uohara A."/>
            <person name="Ohji S."/>
            <person name="Ichikawa N."/>
        </authorList>
    </citation>
    <scope>NUCLEOTIDE SEQUENCE [LARGE SCALE GENOMIC DNA]</scope>
    <source>
        <strain evidence="6 7">NBRC 106429</strain>
    </source>
</reference>
<keyword evidence="4" id="KW-0804">Transcription</keyword>
<keyword evidence="3" id="KW-0238">DNA-binding</keyword>
<protein>
    <submittedName>
        <fullName evidence="6">LysR family transcriptional regulator</fullName>
    </submittedName>
</protein>
<dbReference type="RefSeq" id="WP_044428144.1">
    <property type="nucleotide sequence ID" value="NZ_BJYZ01000009.1"/>
</dbReference>
<comment type="similarity">
    <text evidence="1">Belongs to the LysR transcriptional regulatory family.</text>
</comment>
<organism evidence="6 7">
    <name type="scientific">Skermanella aerolata</name>
    <dbReference type="NCBI Taxonomy" id="393310"/>
    <lineage>
        <taxon>Bacteria</taxon>
        <taxon>Pseudomonadati</taxon>
        <taxon>Pseudomonadota</taxon>
        <taxon>Alphaproteobacteria</taxon>
        <taxon>Rhodospirillales</taxon>
        <taxon>Azospirillaceae</taxon>
        <taxon>Skermanella</taxon>
    </lineage>
</organism>
<evidence type="ECO:0000313" key="6">
    <source>
        <dbReference type="EMBL" id="GEO38311.1"/>
    </source>
</evidence>
<dbReference type="Gene3D" id="1.10.10.10">
    <property type="entry name" value="Winged helix-like DNA-binding domain superfamily/Winged helix DNA-binding domain"/>
    <property type="match status" value="1"/>
</dbReference>
<evidence type="ECO:0000313" key="7">
    <source>
        <dbReference type="Proteomes" id="UP000321523"/>
    </source>
</evidence>
<dbReference type="PANTHER" id="PTHR30419:SF8">
    <property type="entry name" value="NITROGEN ASSIMILATION TRANSCRIPTIONAL ACTIVATOR-RELATED"/>
    <property type="match status" value="1"/>
</dbReference>
<evidence type="ECO:0000259" key="5">
    <source>
        <dbReference type="PROSITE" id="PS50931"/>
    </source>
</evidence>
<dbReference type="OrthoDB" id="5297263at2"/>
<dbReference type="InterPro" id="IPR036390">
    <property type="entry name" value="WH_DNA-bd_sf"/>
</dbReference>
<dbReference type="Pfam" id="PF03466">
    <property type="entry name" value="LysR_substrate"/>
    <property type="match status" value="1"/>
</dbReference>
<dbReference type="GO" id="GO:0003677">
    <property type="term" value="F:DNA binding"/>
    <property type="evidence" value="ECO:0007669"/>
    <property type="project" value="UniProtKB-KW"/>
</dbReference>
<proteinExistence type="inferred from homology"/>
<keyword evidence="2" id="KW-0805">Transcription regulation</keyword>
<name>A0A512DPA6_9PROT</name>
<dbReference type="Pfam" id="PF00126">
    <property type="entry name" value="HTH_1"/>
    <property type="match status" value="1"/>
</dbReference>